<feature type="non-terminal residue" evidence="1">
    <location>
        <position position="369"/>
    </location>
</feature>
<dbReference type="SUPFAM" id="SSF51126">
    <property type="entry name" value="Pectin lyase-like"/>
    <property type="match status" value="1"/>
</dbReference>
<gene>
    <name evidence="1" type="ORF">S01H1_16152</name>
</gene>
<sequence length="369" mass="39198">DWKTGVQCTTLNIRDNMLDAGVVYIGTLCINVNITGNHVENADIFNFITIVGNQYRITVRQNYIKACLYGIQLTSGAVRHLTIDENYFTGTVEHAISIITNVLYPVVITNNYYFSGRDIEYPWGATDKEIGGNIYRSEEKYNDTPNQAITWIGGRMDARSNTAPAIGRWKAGAVCWKNNPDAGGIEGWIFRGYNAGGWGLSATSTDTDTVAAVVSGSVVTPTTMSKFAQGDILTITGAGGGAATLTTVIVSMDIAGGTFVVSPVVQTASPTATCTIQAGTWRPFGSVGGIATLADEATPTVLDGGKYITAGTANDPITDFDDGVEGQVITIIAEHQVVITDGTNIFLSGSANWTMEATETLTLICKADN</sequence>
<organism evidence="1">
    <name type="scientific">marine sediment metagenome</name>
    <dbReference type="NCBI Taxonomy" id="412755"/>
    <lineage>
        <taxon>unclassified sequences</taxon>
        <taxon>metagenomes</taxon>
        <taxon>ecological metagenomes</taxon>
    </lineage>
</organism>
<feature type="non-terminal residue" evidence="1">
    <location>
        <position position="1"/>
    </location>
</feature>
<evidence type="ECO:0000313" key="1">
    <source>
        <dbReference type="EMBL" id="GAF79350.1"/>
    </source>
</evidence>
<proteinExistence type="predicted"/>
<evidence type="ECO:0008006" key="2">
    <source>
        <dbReference type="Google" id="ProtNLM"/>
    </source>
</evidence>
<dbReference type="InterPro" id="IPR011050">
    <property type="entry name" value="Pectin_lyase_fold/virulence"/>
</dbReference>
<accession>X0TT85</accession>
<protein>
    <recommendedName>
        <fullName evidence="2">Right handed beta helix domain-containing protein</fullName>
    </recommendedName>
</protein>
<name>X0TT85_9ZZZZ</name>
<reference evidence="1" key="1">
    <citation type="journal article" date="2014" name="Front. Microbiol.">
        <title>High frequency of phylogenetically diverse reductive dehalogenase-homologous genes in deep subseafloor sedimentary metagenomes.</title>
        <authorList>
            <person name="Kawai M."/>
            <person name="Futagami T."/>
            <person name="Toyoda A."/>
            <person name="Takaki Y."/>
            <person name="Nishi S."/>
            <person name="Hori S."/>
            <person name="Arai W."/>
            <person name="Tsubouchi T."/>
            <person name="Morono Y."/>
            <person name="Uchiyama I."/>
            <person name="Ito T."/>
            <person name="Fujiyama A."/>
            <person name="Inagaki F."/>
            <person name="Takami H."/>
        </authorList>
    </citation>
    <scope>NUCLEOTIDE SEQUENCE</scope>
    <source>
        <strain evidence="1">Expedition CK06-06</strain>
    </source>
</reference>
<comment type="caution">
    <text evidence="1">The sequence shown here is derived from an EMBL/GenBank/DDBJ whole genome shotgun (WGS) entry which is preliminary data.</text>
</comment>
<dbReference type="AlphaFoldDB" id="X0TT85"/>
<dbReference type="EMBL" id="BARS01008475">
    <property type="protein sequence ID" value="GAF79350.1"/>
    <property type="molecule type" value="Genomic_DNA"/>
</dbReference>